<name>A0AA42CU86_9SPHN</name>
<feature type="compositionally biased region" description="Basic residues" evidence="1">
    <location>
        <begin position="107"/>
        <end position="117"/>
    </location>
</feature>
<feature type="region of interest" description="Disordered" evidence="1">
    <location>
        <begin position="83"/>
        <end position="121"/>
    </location>
</feature>
<feature type="region of interest" description="Disordered" evidence="1">
    <location>
        <begin position="140"/>
        <end position="196"/>
    </location>
</feature>
<keyword evidence="2" id="KW-0732">Signal</keyword>
<accession>A0AA42CU86</accession>
<gene>
    <name evidence="4" type="ORF">NEE01_10435</name>
</gene>
<evidence type="ECO:0000256" key="1">
    <source>
        <dbReference type="SAM" id="MobiDB-lite"/>
    </source>
</evidence>
<sequence length="196" mass="21956">MKKKLLLALTLGSAALAGTPSFAFAQAAPPAAAAPHERMRDRTVTREEALARADRMFDAIDTNHDGKITPDERKAAHEKMRERWQARHAEQTAPGADANATPDHKWGGGHRGGHHMGMRGMRGDPNRVITREEWHQKAAERFDRMDLNHDGQITPDERKAAREQMREKFRERVQMRRDRGDTPGPGPAPAPTPNAR</sequence>
<dbReference type="InterPro" id="IPR011992">
    <property type="entry name" value="EF-hand-dom_pair"/>
</dbReference>
<dbReference type="AlphaFoldDB" id="A0AA42CU86"/>
<feature type="signal peptide" evidence="2">
    <location>
        <begin position="1"/>
        <end position="25"/>
    </location>
</feature>
<dbReference type="PROSITE" id="PS50222">
    <property type="entry name" value="EF_HAND_2"/>
    <property type="match status" value="2"/>
</dbReference>
<dbReference type="InterPro" id="IPR002048">
    <property type="entry name" value="EF_hand_dom"/>
</dbReference>
<feature type="domain" description="EF-hand" evidence="3">
    <location>
        <begin position="48"/>
        <end position="83"/>
    </location>
</feature>
<keyword evidence="5" id="KW-1185">Reference proteome</keyword>
<comment type="caution">
    <text evidence="4">The sequence shown here is derived from an EMBL/GenBank/DDBJ whole genome shotgun (WGS) entry which is preliminary data.</text>
</comment>
<protein>
    <recommendedName>
        <fullName evidence="3">EF-hand domain-containing protein</fullName>
    </recommendedName>
</protein>
<evidence type="ECO:0000313" key="5">
    <source>
        <dbReference type="Proteomes" id="UP001165565"/>
    </source>
</evidence>
<dbReference type="GO" id="GO:0005509">
    <property type="term" value="F:calcium ion binding"/>
    <property type="evidence" value="ECO:0007669"/>
    <property type="project" value="InterPro"/>
</dbReference>
<reference evidence="4" key="1">
    <citation type="submission" date="2022-06" db="EMBL/GenBank/DDBJ databases">
        <title>Sphingomonas sp. nov. isolated from rhizosphere soil of tomato.</title>
        <authorList>
            <person name="Dong H."/>
            <person name="Gao R."/>
        </authorList>
    </citation>
    <scope>NUCLEOTIDE SEQUENCE</scope>
    <source>
        <strain evidence="4">MMSM24</strain>
    </source>
</reference>
<evidence type="ECO:0000313" key="4">
    <source>
        <dbReference type="EMBL" id="MCW6535203.1"/>
    </source>
</evidence>
<evidence type="ECO:0000256" key="2">
    <source>
        <dbReference type="SAM" id="SignalP"/>
    </source>
</evidence>
<proteinExistence type="predicted"/>
<dbReference type="Gene3D" id="1.10.238.10">
    <property type="entry name" value="EF-hand"/>
    <property type="match status" value="2"/>
</dbReference>
<dbReference type="EMBL" id="JANFAV010000006">
    <property type="protein sequence ID" value="MCW6535203.1"/>
    <property type="molecule type" value="Genomic_DNA"/>
</dbReference>
<dbReference type="SMART" id="SM00054">
    <property type="entry name" value="EFh"/>
    <property type="match status" value="2"/>
</dbReference>
<dbReference type="Pfam" id="PF13202">
    <property type="entry name" value="EF-hand_5"/>
    <property type="match status" value="2"/>
</dbReference>
<dbReference type="RefSeq" id="WP_265268880.1">
    <property type="nucleotide sequence ID" value="NZ_JANFAV010000006.1"/>
</dbReference>
<feature type="compositionally biased region" description="Pro residues" evidence="1">
    <location>
        <begin position="184"/>
        <end position="196"/>
    </location>
</feature>
<dbReference type="SUPFAM" id="SSF47473">
    <property type="entry name" value="EF-hand"/>
    <property type="match status" value="1"/>
</dbReference>
<dbReference type="Proteomes" id="UP001165565">
    <property type="component" value="Unassembled WGS sequence"/>
</dbReference>
<feature type="chain" id="PRO_5041309723" description="EF-hand domain-containing protein" evidence="2">
    <location>
        <begin position="26"/>
        <end position="196"/>
    </location>
</feature>
<organism evidence="4 5">
    <name type="scientific">Sphingomonas lycopersici</name>
    <dbReference type="NCBI Taxonomy" id="2951807"/>
    <lineage>
        <taxon>Bacteria</taxon>
        <taxon>Pseudomonadati</taxon>
        <taxon>Pseudomonadota</taxon>
        <taxon>Alphaproteobacteria</taxon>
        <taxon>Sphingomonadales</taxon>
        <taxon>Sphingomonadaceae</taxon>
        <taxon>Sphingomonas</taxon>
    </lineage>
</organism>
<evidence type="ECO:0000259" key="3">
    <source>
        <dbReference type="PROSITE" id="PS50222"/>
    </source>
</evidence>
<feature type="compositionally biased region" description="Basic and acidic residues" evidence="1">
    <location>
        <begin position="140"/>
        <end position="181"/>
    </location>
</feature>
<feature type="domain" description="EF-hand" evidence="3">
    <location>
        <begin position="133"/>
        <end position="168"/>
    </location>
</feature>